<dbReference type="PANTHER" id="PTHR37954:SF3">
    <property type="entry name" value="DUF169 DOMAIN-CONTAINING PROTEIN"/>
    <property type="match status" value="1"/>
</dbReference>
<dbReference type="RefSeq" id="WP_207652509.1">
    <property type="nucleotide sequence ID" value="NZ_FZOJ01000004.1"/>
</dbReference>
<dbReference type="AlphaFoldDB" id="A0A239C3A2"/>
<dbReference type="Pfam" id="PF02596">
    <property type="entry name" value="DUF169"/>
    <property type="match status" value="1"/>
</dbReference>
<dbReference type="Proteomes" id="UP000198304">
    <property type="component" value="Unassembled WGS sequence"/>
</dbReference>
<dbReference type="PANTHER" id="PTHR37954">
    <property type="entry name" value="BLL4979 PROTEIN"/>
    <property type="match status" value="1"/>
</dbReference>
<dbReference type="EMBL" id="FZOJ01000004">
    <property type="protein sequence ID" value="SNS13894.1"/>
    <property type="molecule type" value="Genomic_DNA"/>
</dbReference>
<accession>A0A239C3A2</accession>
<name>A0A239C3A2_9FIRM</name>
<gene>
    <name evidence="1" type="ORF">SAMN05446037_1004254</name>
</gene>
<dbReference type="InterPro" id="IPR003748">
    <property type="entry name" value="DUF169"/>
</dbReference>
<evidence type="ECO:0000313" key="1">
    <source>
        <dbReference type="EMBL" id="SNS13894.1"/>
    </source>
</evidence>
<proteinExistence type="predicted"/>
<reference evidence="1 2" key="1">
    <citation type="submission" date="2017-06" db="EMBL/GenBank/DDBJ databases">
        <authorList>
            <person name="Kim H.J."/>
            <person name="Triplett B.A."/>
        </authorList>
    </citation>
    <scope>NUCLEOTIDE SEQUENCE [LARGE SCALE GENOMIC DNA]</scope>
    <source>
        <strain evidence="1 2">SCA</strain>
    </source>
</reference>
<protein>
    <submittedName>
        <fullName evidence="1">Uncharacterized conserved protein, DUF169 family</fullName>
    </submittedName>
</protein>
<organism evidence="1 2">
    <name type="scientific">Anaerovirgula multivorans</name>
    <dbReference type="NCBI Taxonomy" id="312168"/>
    <lineage>
        <taxon>Bacteria</taxon>
        <taxon>Bacillati</taxon>
        <taxon>Bacillota</taxon>
        <taxon>Clostridia</taxon>
        <taxon>Peptostreptococcales</taxon>
        <taxon>Natronincolaceae</taxon>
        <taxon>Anaerovirgula</taxon>
    </lineage>
</organism>
<sequence length="266" mass="30441">MNRENMIQAVIKLNCALELERKIVAMKFLFSKEDFEAADAKHITNKMNYCVMVKLAMRGEALKAEGDNLACIAGGRALGLIEIDDFHRSGQNGKRLGIYHDMTTAKNTRDRMSYCTHKAYGVMVKPLEDYTAEPDVVLIVTSPYNVMRILQGYSYFYGMHSNYQMVGNQAICSETTALPYMSNTINVSMLCIGTRHTAGWKDNELAVGLPFNRFQTLSQGVMETVNIMENNEKKAVIEKKLKENNIDELKIKYNYNYYRKLYKQNE</sequence>
<evidence type="ECO:0000313" key="2">
    <source>
        <dbReference type="Proteomes" id="UP000198304"/>
    </source>
</evidence>
<keyword evidence="2" id="KW-1185">Reference proteome</keyword>